<sequence>MLLQIGSKRQVMKHQHRLCSASSKKKWGSTSAQDTGDNVTSQPMTIEIFDIPTGPCSSTATPSANDVEGPVSSGESVEPMASLSPSDRCFLF</sequence>
<accession>A0AAV3YIM3</accession>
<dbReference type="AlphaFoldDB" id="A0AAV3YIM3"/>
<dbReference type="Proteomes" id="UP000735302">
    <property type="component" value="Unassembled WGS sequence"/>
</dbReference>
<feature type="compositionally biased region" description="Basic residues" evidence="1">
    <location>
        <begin position="14"/>
        <end position="27"/>
    </location>
</feature>
<gene>
    <name evidence="2" type="ORF">PoB_000836900</name>
</gene>
<evidence type="ECO:0000256" key="1">
    <source>
        <dbReference type="SAM" id="MobiDB-lite"/>
    </source>
</evidence>
<organism evidence="2 3">
    <name type="scientific">Plakobranchus ocellatus</name>
    <dbReference type="NCBI Taxonomy" id="259542"/>
    <lineage>
        <taxon>Eukaryota</taxon>
        <taxon>Metazoa</taxon>
        <taxon>Spiralia</taxon>
        <taxon>Lophotrochozoa</taxon>
        <taxon>Mollusca</taxon>
        <taxon>Gastropoda</taxon>
        <taxon>Heterobranchia</taxon>
        <taxon>Euthyneura</taxon>
        <taxon>Panpulmonata</taxon>
        <taxon>Sacoglossa</taxon>
        <taxon>Placobranchoidea</taxon>
        <taxon>Plakobranchidae</taxon>
        <taxon>Plakobranchus</taxon>
    </lineage>
</organism>
<keyword evidence="3" id="KW-1185">Reference proteome</keyword>
<feature type="compositionally biased region" description="Polar residues" evidence="1">
    <location>
        <begin position="28"/>
        <end position="44"/>
    </location>
</feature>
<dbReference type="EMBL" id="BLXT01000975">
    <property type="protein sequence ID" value="GFN81863.1"/>
    <property type="molecule type" value="Genomic_DNA"/>
</dbReference>
<proteinExistence type="predicted"/>
<evidence type="ECO:0000313" key="2">
    <source>
        <dbReference type="EMBL" id="GFN81863.1"/>
    </source>
</evidence>
<feature type="region of interest" description="Disordered" evidence="1">
    <location>
        <begin position="14"/>
        <end position="86"/>
    </location>
</feature>
<reference evidence="2 3" key="1">
    <citation type="journal article" date="2021" name="Elife">
        <title>Chloroplast acquisition without the gene transfer in kleptoplastic sea slugs, Plakobranchus ocellatus.</title>
        <authorList>
            <person name="Maeda T."/>
            <person name="Takahashi S."/>
            <person name="Yoshida T."/>
            <person name="Shimamura S."/>
            <person name="Takaki Y."/>
            <person name="Nagai Y."/>
            <person name="Toyoda A."/>
            <person name="Suzuki Y."/>
            <person name="Arimoto A."/>
            <person name="Ishii H."/>
            <person name="Satoh N."/>
            <person name="Nishiyama T."/>
            <person name="Hasebe M."/>
            <person name="Maruyama T."/>
            <person name="Minagawa J."/>
            <person name="Obokata J."/>
            <person name="Shigenobu S."/>
        </authorList>
    </citation>
    <scope>NUCLEOTIDE SEQUENCE [LARGE SCALE GENOMIC DNA]</scope>
</reference>
<feature type="compositionally biased region" description="Polar residues" evidence="1">
    <location>
        <begin position="55"/>
        <end position="64"/>
    </location>
</feature>
<evidence type="ECO:0000313" key="3">
    <source>
        <dbReference type="Proteomes" id="UP000735302"/>
    </source>
</evidence>
<name>A0AAV3YIM3_9GAST</name>
<comment type="caution">
    <text evidence="2">The sequence shown here is derived from an EMBL/GenBank/DDBJ whole genome shotgun (WGS) entry which is preliminary data.</text>
</comment>
<protein>
    <submittedName>
        <fullName evidence="2">Uncharacterized protein</fullName>
    </submittedName>
</protein>